<evidence type="ECO:0000256" key="10">
    <source>
        <dbReference type="ARBA" id="ARBA00030646"/>
    </source>
</evidence>
<reference evidence="13" key="2">
    <citation type="journal article" date="2023" name="Microbiol Resour">
        <title>Decontamination and Annotation of the Draft Genome Sequence of the Oomycete Lagenidium giganteum ARSEF 373.</title>
        <authorList>
            <person name="Morgan W.R."/>
            <person name="Tartar A."/>
        </authorList>
    </citation>
    <scope>NUCLEOTIDE SEQUENCE</scope>
    <source>
        <strain evidence="13">ARSEF 373</strain>
    </source>
</reference>
<keyword evidence="5" id="KW-1003">Cell membrane</keyword>
<evidence type="ECO:0000256" key="8">
    <source>
        <dbReference type="ARBA" id="ARBA00023065"/>
    </source>
</evidence>
<dbReference type="EMBL" id="DAKRPA010000076">
    <property type="protein sequence ID" value="DAZ99773.1"/>
    <property type="molecule type" value="Genomic_DNA"/>
</dbReference>
<feature type="transmembrane region" description="Helical" evidence="12">
    <location>
        <begin position="185"/>
        <end position="212"/>
    </location>
</feature>
<feature type="transmembrane region" description="Helical" evidence="12">
    <location>
        <begin position="218"/>
        <end position="238"/>
    </location>
</feature>
<keyword evidence="7 12" id="KW-1133">Transmembrane helix</keyword>
<dbReference type="GO" id="GO:0006811">
    <property type="term" value="P:monoatomic ion transport"/>
    <property type="evidence" value="ECO:0007669"/>
    <property type="project" value="UniProtKB-KW"/>
</dbReference>
<evidence type="ECO:0000256" key="5">
    <source>
        <dbReference type="ARBA" id="ARBA00022475"/>
    </source>
</evidence>
<dbReference type="Proteomes" id="UP001146120">
    <property type="component" value="Unassembled WGS sequence"/>
</dbReference>
<evidence type="ECO:0000313" key="14">
    <source>
        <dbReference type="Proteomes" id="UP001146120"/>
    </source>
</evidence>
<evidence type="ECO:0000256" key="4">
    <source>
        <dbReference type="ARBA" id="ARBA00022448"/>
    </source>
</evidence>
<dbReference type="InterPro" id="IPR008509">
    <property type="entry name" value="MOT2/MFSD5"/>
</dbReference>
<keyword evidence="9 12" id="KW-0472">Membrane</keyword>
<dbReference type="GO" id="GO:0015098">
    <property type="term" value="F:molybdate ion transmembrane transporter activity"/>
    <property type="evidence" value="ECO:0007669"/>
    <property type="project" value="InterPro"/>
</dbReference>
<dbReference type="Pfam" id="PF05631">
    <property type="entry name" value="MFS_5"/>
    <property type="match status" value="1"/>
</dbReference>
<evidence type="ECO:0000256" key="1">
    <source>
        <dbReference type="ARBA" id="ARBA00003019"/>
    </source>
</evidence>
<dbReference type="GO" id="GO:0005886">
    <property type="term" value="C:plasma membrane"/>
    <property type="evidence" value="ECO:0007669"/>
    <property type="project" value="UniProtKB-SubCell"/>
</dbReference>
<name>A0AAV2Z2Y6_9STRA</name>
<gene>
    <name evidence="13" type="ORF">N0F65_001282</name>
</gene>
<keyword evidence="4" id="KW-0813">Transport</keyword>
<evidence type="ECO:0000256" key="11">
    <source>
        <dbReference type="ARBA" id="ARBA00032555"/>
    </source>
</evidence>
<reference evidence="13" key="1">
    <citation type="submission" date="2022-11" db="EMBL/GenBank/DDBJ databases">
        <authorList>
            <person name="Morgan W.R."/>
            <person name="Tartar A."/>
        </authorList>
    </citation>
    <scope>NUCLEOTIDE SEQUENCE</scope>
    <source>
        <strain evidence="13">ARSEF 373</strain>
    </source>
</reference>
<evidence type="ECO:0000256" key="9">
    <source>
        <dbReference type="ARBA" id="ARBA00023136"/>
    </source>
</evidence>
<evidence type="ECO:0000256" key="6">
    <source>
        <dbReference type="ARBA" id="ARBA00022692"/>
    </source>
</evidence>
<accession>A0AAV2Z2Y6</accession>
<evidence type="ECO:0000313" key="13">
    <source>
        <dbReference type="EMBL" id="DAZ99773.1"/>
    </source>
</evidence>
<sequence length="444" mass="47942">MVTSALRWLATEFQWPEWASGTFLCLLAVLTLMHAIGGTCTRPDALAKTKTTSPHPDRDANTSLRRDYLPVYCLVMFADWLQGTHMYSLYESYGMDVRLLFLTGFLSSTIAGGIVGPWIDQYGRRRACLIYCFLEIAINLSESIPSLPVLLLGRVLGGISTCLLFSAFESWMVTEHRRRGLDENLLAETFALASEANGGLAIVAGLVAQVAADYWGEIGPFYVAVIVTALAACCVYRWKENYGDGRSAQQSVSSTQTDQSVSVSMISHCRSLGRNVLAVGLCYSLFEGAMYTFVFLWVPTLSAASSGEPLPFGLVFSCFMLCIAIGGKAFDLSRSLLAPRVLSIVLCGLAATSFFVLTVSVGAFSPCAATLRGHYFPEAHLGTTLSVFRFPTNVLVVLGTGTSSMLTAKQQFASCAFVMAVATVCAFAIGAGSIKTNLRKSKTK</sequence>
<dbReference type="SUPFAM" id="SSF103473">
    <property type="entry name" value="MFS general substrate transporter"/>
    <property type="match status" value="1"/>
</dbReference>
<dbReference type="PANTHER" id="PTHR23516">
    <property type="entry name" value="SAM (S-ADENOSYL METHIONINE) TRANSPORTER"/>
    <property type="match status" value="1"/>
</dbReference>
<comment type="subcellular location">
    <subcellularLocation>
        <location evidence="2">Cell membrane</location>
        <topology evidence="2">Multi-pass membrane protein</topology>
    </subcellularLocation>
</comment>
<keyword evidence="8" id="KW-0406">Ion transport</keyword>
<comment type="function">
    <text evidence="1">Mediates high-affinity intracellular uptake of the rare oligo-element molybdenum.</text>
</comment>
<organism evidence="13 14">
    <name type="scientific">Lagenidium giganteum</name>
    <dbReference type="NCBI Taxonomy" id="4803"/>
    <lineage>
        <taxon>Eukaryota</taxon>
        <taxon>Sar</taxon>
        <taxon>Stramenopiles</taxon>
        <taxon>Oomycota</taxon>
        <taxon>Peronosporomycetes</taxon>
        <taxon>Pythiales</taxon>
        <taxon>Pythiaceae</taxon>
    </lineage>
</organism>
<feature type="transmembrane region" description="Helical" evidence="12">
    <location>
        <begin position="342"/>
        <end position="364"/>
    </location>
</feature>
<feature type="transmembrane region" description="Helical" evidence="12">
    <location>
        <begin position="99"/>
        <end position="119"/>
    </location>
</feature>
<dbReference type="PANTHER" id="PTHR23516:SF1">
    <property type="entry name" value="MOLYBDATE-ANION TRANSPORTER"/>
    <property type="match status" value="1"/>
</dbReference>
<dbReference type="InterPro" id="IPR036259">
    <property type="entry name" value="MFS_trans_sf"/>
</dbReference>
<proteinExistence type="predicted"/>
<feature type="transmembrane region" description="Helical" evidence="12">
    <location>
        <begin position="20"/>
        <end position="40"/>
    </location>
</feature>
<feature type="transmembrane region" description="Helical" evidence="12">
    <location>
        <begin position="68"/>
        <end position="87"/>
    </location>
</feature>
<keyword evidence="14" id="KW-1185">Reference proteome</keyword>
<evidence type="ECO:0000256" key="7">
    <source>
        <dbReference type="ARBA" id="ARBA00022989"/>
    </source>
</evidence>
<feature type="transmembrane region" description="Helical" evidence="12">
    <location>
        <begin position="310"/>
        <end position="330"/>
    </location>
</feature>
<evidence type="ECO:0000256" key="12">
    <source>
        <dbReference type="SAM" id="Phobius"/>
    </source>
</evidence>
<keyword evidence="6 12" id="KW-0812">Transmembrane</keyword>
<dbReference type="Gene3D" id="1.20.1250.20">
    <property type="entry name" value="MFS general substrate transporter like domains"/>
    <property type="match status" value="1"/>
</dbReference>
<comment type="caution">
    <text evidence="13">The sequence shown here is derived from an EMBL/GenBank/DDBJ whole genome shotgun (WGS) entry which is preliminary data.</text>
</comment>
<evidence type="ECO:0000256" key="3">
    <source>
        <dbReference type="ARBA" id="ARBA00021242"/>
    </source>
</evidence>
<dbReference type="AlphaFoldDB" id="A0AAV2Z2Y6"/>
<protein>
    <recommendedName>
        <fullName evidence="3">Molybdate-anion transporter</fullName>
    </recommendedName>
    <alternativeName>
        <fullName evidence="10">Major facilitator superfamily domain-containing protein 5</fullName>
    </alternativeName>
    <alternativeName>
        <fullName evidence="11">Molybdate transporter 2 homolog</fullName>
    </alternativeName>
</protein>
<evidence type="ECO:0000256" key="2">
    <source>
        <dbReference type="ARBA" id="ARBA00004651"/>
    </source>
</evidence>
<feature type="transmembrane region" description="Helical" evidence="12">
    <location>
        <begin position="411"/>
        <end position="434"/>
    </location>
</feature>
<feature type="transmembrane region" description="Helical" evidence="12">
    <location>
        <begin position="276"/>
        <end position="298"/>
    </location>
</feature>